<reference evidence="8" key="1">
    <citation type="journal article" date="2019" name="Int. J. Syst. Evol. Microbiol.">
        <title>The Global Catalogue of Microorganisms (GCM) 10K type strain sequencing project: providing services to taxonomists for standard genome sequencing and annotation.</title>
        <authorList>
            <consortium name="The Broad Institute Genomics Platform"/>
            <consortium name="The Broad Institute Genome Sequencing Center for Infectious Disease"/>
            <person name="Wu L."/>
            <person name="Ma J."/>
        </authorList>
    </citation>
    <scope>NUCLEOTIDE SEQUENCE [LARGE SCALE GENOMIC DNA]</scope>
    <source>
        <strain evidence="8">JCM 17804</strain>
    </source>
</reference>
<keyword evidence="8" id="KW-1185">Reference proteome</keyword>
<comment type="caution">
    <text evidence="7">The sequence shown here is derived from an EMBL/GenBank/DDBJ whole genome shotgun (WGS) entry which is preliminary data.</text>
</comment>
<name>A0ABP8HR12_9BURK</name>
<dbReference type="PANTHER" id="PTHR39087">
    <property type="entry name" value="UPF0104 MEMBRANE PROTEIN MJ1595"/>
    <property type="match status" value="1"/>
</dbReference>
<dbReference type="Proteomes" id="UP001500975">
    <property type="component" value="Unassembled WGS sequence"/>
</dbReference>
<evidence type="ECO:0000256" key="3">
    <source>
        <dbReference type="ARBA" id="ARBA00022692"/>
    </source>
</evidence>
<gene>
    <name evidence="7" type="ORF">GCM10023165_24970</name>
</gene>
<feature type="transmembrane region" description="Helical" evidence="6">
    <location>
        <begin position="144"/>
        <end position="166"/>
    </location>
</feature>
<dbReference type="InterPro" id="IPR022791">
    <property type="entry name" value="L-PG_synthase/AglD"/>
</dbReference>
<evidence type="ECO:0000313" key="7">
    <source>
        <dbReference type="EMBL" id="GAA4342939.1"/>
    </source>
</evidence>
<evidence type="ECO:0000256" key="2">
    <source>
        <dbReference type="ARBA" id="ARBA00022475"/>
    </source>
</evidence>
<evidence type="ECO:0000256" key="5">
    <source>
        <dbReference type="ARBA" id="ARBA00023136"/>
    </source>
</evidence>
<keyword evidence="2" id="KW-1003">Cell membrane</keyword>
<sequence>MSGSSRTTPRAGGAAGRARRAWWPWVKRIAAWTFFAVVAWLLVRQARTIDWAQVLSAVREIPLPALMAALLLAACSFTLYSTYDVLGRHMTGHSLGARTVMGVTFISYAFNLNMGALVGGVAFRYRLYSRLGLDNLTITRILGFSMLTNWLGYLVVAGVAFFFWPLGLPPDWKIESEGLRVLGGALLVLAAAYLVLCAVAREHTWNIRGHELQTPALGMALLQLLLSCTNWSLIGGVIWFLLQGQLPYPQVLAVLLVAAVAGVITHVPAGLGVLEAVFVALLSHLVPSDRLLAALLAYRAIYYLLPLGIATAAYLGTEMRARRRRKTEAALRP</sequence>
<feature type="transmembrane region" description="Helical" evidence="6">
    <location>
        <begin position="178"/>
        <end position="199"/>
    </location>
</feature>
<dbReference type="Pfam" id="PF03706">
    <property type="entry name" value="LPG_synthase_TM"/>
    <property type="match status" value="1"/>
</dbReference>
<keyword evidence="5 6" id="KW-0472">Membrane</keyword>
<dbReference type="RefSeq" id="WP_345538214.1">
    <property type="nucleotide sequence ID" value="NZ_BAABGJ010000021.1"/>
</dbReference>
<organism evidence="7 8">
    <name type="scientific">Variovorax defluvii</name>
    <dbReference type="NCBI Taxonomy" id="913761"/>
    <lineage>
        <taxon>Bacteria</taxon>
        <taxon>Pseudomonadati</taxon>
        <taxon>Pseudomonadota</taxon>
        <taxon>Betaproteobacteria</taxon>
        <taxon>Burkholderiales</taxon>
        <taxon>Comamonadaceae</taxon>
        <taxon>Variovorax</taxon>
    </lineage>
</organism>
<dbReference type="EMBL" id="BAABGJ010000021">
    <property type="protein sequence ID" value="GAA4342939.1"/>
    <property type="molecule type" value="Genomic_DNA"/>
</dbReference>
<feature type="transmembrane region" description="Helical" evidence="6">
    <location>
        <begin position="220"/>
        <end position="242"/>
    </location>
</feature>
<feature type="transmembrane region" description="Helical" evidence="6">
    <location>
        <begin position="292"/>
        <end position="316"/>
    </location>
</feature>
<protein>
    <submittedName>
        <fullName evidence="7">Lysylphosphatidylglycerol synthase domain-containing protein</fullName>
    </submittedName>
</protein>
<evidence type="ECO:0000256" key="6">
    <source>
        <dbReference type="SAM" id="Phobius"/>
    </source>
</evidence>
<keyword evidence="4 6" id="KW-1133">Transmembrane helix</keyword>
<dbReference type="PANTHER" id="PTHR39087:SF2">
    <property type="entry name" value="UPF0104 MEMBRANE PROTEIN MJ1595"/>
    <property type="match status" value="1"/>
</dbReference>
<evidence type="ECO:0000256" key="1">
    <source>
        <dbReference type="ARBA" id="ARBA00004651"/>
    </source>
</evidence>
<comment type="subcellular location">
    <subcellularLocation>
        <location evidence="1">Cell membrane</location>
        <topology evidence="1">Multi-pass membrane protein</topology>
    </subcellularLocation>
</comment>
<accession>A0ABP8HR12</accession>
<evidence type="ECO:0000313" key="8">
    <source>
        <dbReference type="Proteomes" id="UP001500975"/>
    </source>
</evidence>
<feature type="transmembrane region" description="Helical" evidence="6">
    <location>
        <begin position="103"/>
        <end position="123"/>
    </location>
</feature>
<feature type="transmembrane region" description="Helical" evidence="6">
    <location>
        <begin position="63"/>
        <end position="83"/>
    </location>
</feature>
<keyword evidence="3 6" id="KW-0812">Transmembrane</keyword>
<feature type="transmembrane region" description="Helical" evidence="6">
    <location>
        <begin position="248"/>
        <end position="264"/>
    </location>
</feature>
<proteinExistence type="predicted"/>
<feature type="transmembrane region" description="Helical" evidence="6">
    <location>
        <begin position="25"/>
        <end position="43"/>
    </location>
</feature>
<evidence type="ECO:0000256" key="4">
    <source>
        <dbReference type="ARBA" id="ARBA00022989"/>
    </source>
</evidence>